<evidence type="ECO:0000259" key="9">
    <source>
        <dbReference type="Pfam" id="PF01163"/>
    </source>
</evidence>
<keyword evidence="6" id="KW-0067">ATP-binding</keyword>
<dbReference type="Pfam" id="PF01163">
    <property type="entry name" value="RIO1"/>
    <property type="match status" value="1"/>
</dbReference>
<dbReference type="RefSeq" id="XP_007334548.1">
    <property type="nucleotide sequence ID" value="XM_007334486.1"/>
</dbReference>
<dbReference type="EC" id="2.7.11.1" evidence="1"/>
<dbReference type="Proteomes" id="UP000008493">
    <property type="component" value="Unassembled WGS sequence"/>
</dbReference>
<comment type="catalytic activity">
    <reaction evidence="7">
        <text>L-threonyl-[protein] + ATP = O-phospho-L-threonyl-[protein] + ADP + H(+)</text>
        <dbReference type="Rhea" id="RHEA:46608"/>
        <dbReference type="Rhea" id="RHEA-COMP:11060"/>
        <dbReference type="Rhea" id="RHEA-COMP:11605"/>
        <dbReference type="ChEBI" id="CHEBI:15378"/>
        <dbReference type="ChEBI" id="CHEBI:30013"/>
        <dbReference type="ChEBI" id="CHEBI:30616"/>
        <dbReference type="ChEBI" id="CHEBI:61977"/>
        <dbReference type="ChEBI" id="CHEBI:456216"/>
        <dbReference type="EC" id="2.7.11.1"/>
    </reaction>
</comment>
<keyword evidence="5" id="KW-0418">Kinase</keyword>
<sequence length="249" mass="28450">MTIQVHFPSTWYGWTTPECTLSPAFTTPDHGYYVPDKSTTVIVDPKTTADYHSDSPVFRAYFLRPNGSTSVVLKFAMRDDLIDTLVEEANVYTGQLESLQGAAIPRYYGLYAGTLNGQTVACLMLEYCGECLRRPFDRLSVDLRLRILHQLREIHKCGFIHGDFAERNVLEKNGDIRIIDFDQTIRHDCNCRLDFRPGEKLLDSSQVGCEQLWEVYRYRMRLITPSELKDSVTLSSPNPVLMRSPRVAA</sequence>
<dbReference type="EMBL" id="JH971427">
    <property type="protein sequence ID" value="EKM74804.1"/>
    <property type="molecule type" value="Genomic_DNA"/>
</dbReference>
<keyword evidence="4" id="KW-0547">Nucleotide-binding</keyword>
<dbReference type="PANTHER" id="PTHR37171">
    <property type="entry name" value="SERINE/THREONINE-PROTEIN KINASE YRZF-RELATED"/>
    <property type="match status" value="1"/>
</dbReference>
<dbReference type="OrthoDB" id="2523749at2759"/>
<name>K5VKC4_AGABU</name>
<evidence type="ECO:0000256" key="7">
    <source>
        <dbReference type="ARBA" id="ARBA00047899"/>
    </source>
</evidence>
<proteinExistence type="predicted"/>
<dbReference type="SUPFAM" id="SSF56112">
    <property type="entry name" value="Protein kinase-like (PK-like)"/>
    <property type="match status" value="1"/>
</dbReference>
<keyword evidence="2" id="KW-0723">Serine/threonine-protein kinase</keyword>
<evidence type="ECO:0000256" key="6">
    <source>
        <dbReference type="ARBA" id="ARBA00022840"/>
    </source>
</evidence>
<dbReference type="InParanoid" id="K5VKC4"/>
<evidence type="ECO:0000313" key="10">
    <source>
        <dbReference type="EMBL" id="EKM74804.1"/>
    </source>
</evidence>
<evidence type="ECO:0000256" key="4">
    <source>
        <dbReference type="ARBA" id="ARBA00022741"/>
    </source>
</evidence>
<evidence type="ECO:0000313" key="11">
    <source>
        <dbReference type="Proteomes" id="UP000008493"/>
    </source>
</evidence>
<evidence type="ECO:0000256" key="3">
    <source>
        <dbReference type="ARBA" id="ARBA00022679"/>
    </source>
</evidence>
<protein>
    <recommendedName>
        <fullName evidence="1">non-specific serine/threonine protein kinase</fullName>
        <ecNumber evidence="1">2.7.11.1</ecNumber>
    </recommendedName>
</protein>
<dbReference type="GeneID" id="18827782"/>
<dbReference type="STRING" id="597362.K5VKC4"/>
<gene>
    <name evidence="10" type="ORF">AGABI1DRAFT_132846</name>
</gene>
<dbReference type="InterPro" id="IPR052396">
    <property type="entry name" value="Meiotic_Drive_Suppr_Kinase"/>
</dbReference>
<dbReference type="KEGG" id="abp:AGABI1DRAFT132846"/>
<dbReference type="AlphaFoldDB" id="K5VKC4"/>
<evidence type="ECO:0000256" key="1">
    <source>
        <dbReference type="ARBA" id="ARBA00012513"/>
    </source>
</evidence>
<evidence type="ECO:0000256" key="8">
    <source>
        <dbReference type="ARBA" id="ARBA00048679"/>
    </source>
</evidence>
<evidence type="ECO:0000256" key="5">
    <source>
        <dbReference type="ARBA" id="ARBA00022777"/>
    </source>
</evidence>
<dbReference type="InterPro" id="IPR018934">
    <property type="entry name" value="RIO_dom"/>
</dbReference>
<dbReference type="Gene3D" id="1.10.510.10">
    <property type="entry name" value="Transferase(Phosphotransferase) domain 1"/>
    <property type="match status" value="1"/>
</dbReference>
<feature type="domain" description="RIO-type" evidence="9">
    <location>
        <begin position="146"/>
        <end position="189"/>
    </location>
</feature>
<evidence type="ECO:0000256" key="2">
    <source>
        <dbReference type="ARBA" id="ARBA00022527"/>
    </source>
</evidence>
<organism evidence="10 11">
    <name type="scientific">Agaricus bisporus var. burnettii (strain JB137-S8 / ATCC MYA-4627 / FGSC 10392)</name>
    <name type="common">White button mushroom</name>
    <dbReference type="NCBI Taxonomy" id="597362"/>
    <lineage>
        <taxon>Eukaryota</taxon>
        <taxon>Fungi</taxon>
        <taxon>Dikarya</taxon>
        <taxon>Basidiomycota</taxon>
        <taxon>Agaricomycotina</taxon>
        <taxon>Agaricomycetes</taxon>
        <taxon>Agaricomycetidae</taxon>
        <taxon>Agaricales</taxon>
        <taxon>Agaricineae</taxon>
        <taxon>Agaricaceae</taxon>
        <taxon>Agaricus</taxon>
    </lineage>
</organism>
<dbReference type="InterPro" id="IPR011009">
    <property type="entry name" value="Kinase-like_dom_sf"/>
</dbReference>
<dbReference type="OMA" id="CEQLWEV"/>
<accession>K5VKC4</accession>
<dbReference type="PANTHER" id="PTHR37171:SF1">
    <property type="entry name" value="SERINE_THREONINE-PROTEIN KINASE YRZF-RELATED"/>
    <property type="match status" value="1"/>
</dbReference>
<dbReference type="HOGENOM" id="CLU_953507_0_0_1"/>
<comment type="catalytic activity">
    <reaction evidence="8">
        <text>L-seryl-[protein] + ATP = O-phospho-L-seryl-[protein] + ADP + H(+)</text>
        <dbReference type="Rhea" id="RHEA:17989"/>
        <dbReference type="Rhea" id="RHEA-COMP:9863"/>
        <dbReference type="Rhea" id="RHEA-COMP:11604"/>
        <dbReference type="ChEBI" id="CHEBI:15378"/>
        <dbReference type="ChEBI" id="CHEBI:29999"/>
        <dbReference type="ChEBI" id="CHEBI:30616"/>
        <dbReference type="ChEBI" id="CHEBI:83421"/>
        <dbReference type="ChEBI" id="CHEBI:456216"/>
        <dbReference type="EC" id="2.7.11.1"/>
    </reaction>
</comment>
<dbReference type="GO" id="GO:0005524">
    <property type="term" value="F:ATP binding"/>
    <property type="evidence" value="ECO:0007669"/>
    <property type="project" value="UniProtKB-KW"/>
</dbReference>
<dbReference type="GO" id="GO:0004674">
    <property type="term" value="F:protein serine/threonine kinase activity"/>
    <property type="evidence" value="ECO:0007669"/>
    <property type="project" value="UniProtKB-KW"/>
</dbReference>
<keyword evidence="11" id="KW-1185">Reference proteome</keyword>
<reference evidence="11" key="1">
    <citation type="journal article" date="2012" name="Proc. Natl. Acad. Sci. U.S.A.">
        <title>Genome sequence of the button mushroom Agaricus bisporus reveals mechanisms governing adaptation to a humic-rich ecological niche.</title>
        <authorList>
            <person name="Morin E."/>
            <person name="Kohler A."/>
            <person name="Baker A.R."/>
            <person name="Foulongne-Oriol M."/>
            <person name="Lombard V."/>
            <person name="Nagy L.G."/>
            <person name="Ohm R.A."/>
            <person name="Patyshakuliyeva A."/>
            <person name="Brun A."/>
            <person name="Aerts A.L."/>
            <person name="Bailey A.M."/>
            <person name="Billette C."/>
            <person name="Coutinho P.M."/>
            <person name="Deakin G."/>
            <person name="Doddapaneni H."/>
            <person name="Floudas D."/>
            <person name="Grimwood J."/>
            <person name="Hilden K."/>
            <person name="Kuees U."/>
            <person name="LaButti K.M."/>
            <person name="Lapidus A."/>
            <person name="Lindquist E.A."/>
            <person name="Lucas S.M."/>
            <person name="Murat C."/>
            <person name="Riley R.W."/>
            <person name="Salamov A.A."/>
            <person name="Schmutz J."/>
            <person name="Subramanian V."/>
            <person name="Woesten H.A.B."/>
            <person name="Xu J."/>
            <person name="Eastwood D.C."/>
            <person name="Foster G.D."/>
            <person name="Sonnenberg A.S."/>
            <person name="Cullen D."/>
            <person name="de Vries R.P."/>
            <person name="Lundell T."/>
            <person name="Hibbett D.S."/>
            <person name="Henrissat B."/>
            <person name="Burton K.S."/>
            <person name="Kerrigan R.W."/>
            <person name="Challen M.P."/>
            <person name="Grigoriev I.V."/>
            <person name="Martin F."/>
        </authorList>
    </citation>
    <scope>NUCLEOTIDE SEQUENCE [LARGE SCALE GENOMIC DNA]</scope>
    <source>
        <strain evidence="11">JB137-S8 / ATCC MYA-4627 / FGSC 10392</strain>
    </source>
</reference>
<dbReference type="eggNOG" id="ENOG502SXGV">
    <property type="taxonomic scope" value="Eukaryota"/>
</dbReference>
<keyword evidence="3" id="KW-0808">Transferase</keyword>